<dbReference type="EMBL" id="VTPC01090140">
    <property type="protein sequence ID" value="KAF2884754.1"/>
    <property type="molecule type" value="Genomic_DNA"/>
</dbReference>
<evidence type="ECO:0000313" key="1">
    <source>
        <dbReference type="EMBL" id="KAF2884754.1"/>
    </source>
</evidence>
<proteinExistence type="predicted"/>
<dbReference type="AlphaFoldDB" id="A0A8K0CCH3"/>
<accession>A0A8K0CCH3</accession>
<sequence>MILVRTTMLRNVNDVGVKRRAEIGSYHFLAEMRMKTDLKRDSKCEIICEEFSSHSYKLQNEETRLKYQEECDLKFAPRQDGSVEEGVENVWRH</sequence>
<gene>
    <name evidence="1" type="ORF">ILUMI_21429</name>
</gene>
<keyword evidence="2" id="KW-1185">Reference proteome</keyword>
<dbReference type="Proteomes" id="UP000801492">
    <property type="component" value="Unassembled WGS sequence"/>
</dbReference>
<comment type="caution">
    <text evidence="1">The sequence shown here is derived from an EMBL/GenBank/DDBJ whole genome shotgun (WGS) entry which is preliminary data.</text>
</comment>
<organism evidence="1 2">
    <name type="scientific">Ignelater luminosus</name>
    <name type="common">Cucubano</name>
    <name type="synonym">Pyrophorus luminosus</name>
    <dbReference type="NCBI Taxonomy" id="2038154"/>
    <lineage>
        <taxon>Eukaryota</taxon>
        <taxon>Metazoa</taxon>
        <taxon>Ecdysozoa</taxon>
        <taxon>Arthropoda</taxon>
        <taxon>Hexapoda</taxon>
        <taxon>Insecta</taxon>
        <taxon>Pterygota</taxon>
        <taxon>Neoptera</taxon>
        <taxon>Endopterygota</taxon>
        <taxon>Coleoptera</taxon>
        <taxon>Polyphaga</taxon>
        <taxon>Elateriformia</taxon>
        <taxon>Elateroidea</taxon>
        <taxon>Elateridae</taxon>
        <taxon>Agrypninae</taxon>
        <taxon>Pyrophorini</taxon>
        <taxon>Ignelater</taxon>
    </lineage>
</organism>
<protein>
    <submittedName>
        <fullName evidence="1">Uncharacterized protein</fullName>
    </submittedName>
</protein>
<reference evidence="1" key="1">
    <citation type="submission" date="2019-08" db="EMBL/GenBank/DDBJ databases">
        <title>The genome of the North American firefly Photinus pyralis.</title>
        <authorList>
            <consortium name="Photinus pyralis genome working group"/>
            <person name="Fallon T.R."/>
            <person name="Sander Lower S.E."/>
            <person name="Weng J.-K."/>
        </authorList>
    </citation>
    <scope>NUCLEOTIDE SEQUENCE</scope>
    <source>
        <strain evidence="1">TRF0915ILg1</strain>
        <tissue evidence="1">Whole body</tissue>
    </source>
</reference>
<name>A0A8K0CCH3_IGNLU</name>
<evidence type="ECO:0000313" key="2">
    <source>
        <dbReference type="Proteomes" id="UP000801492"/>
    </source>
</evidence>